<evidence type="ECO:0000313" key="2">
    <source>
        <dbReference type="EMBL" id="PRW33961.1"/>
    </source>
</evidence>
<dbReference type="Gene3D" id="1.25.40.20">
    <property type="entry name" value="Ankyrin repeat-containing domain"/>
    <property type="match status" value="1"/>
</dbReference>
<dbReference type="AlphaFoldDB" id="A0A2P6TI46"/>
<dbReference type="InterPro" id="IPR036770">
    <property type="entry name" value="Ankyrin_rpt-contain_sf"/>
</dbReference>
<organism evidence="2 3">
    <name type="scientific">Chlorella sorokiniana</name>
    <name type="common">Freshwater green alga</name>
    <dbReference type="NCBI Taxonomy" id="3076"/>
    <lineage>
        <taxon>Eukaryota</taxon>
        <taxon>Viridiplantae</taxon>
        <taxon>Chlorophyta</taxon>
        <taxon>core chlorophytes</taxon>
        <taxon>Trebouxiophyceae</taxon>
        <taxon>Chlorellales</taxon>
        <taxon>Chlorellaceae</taxon>
        <taxon>Chlorella clade</taxon>
        <taxon>Chlorella</taxon>
    </lineage>
</organism>
<dbReference type="Proteomes" id="UP000239899">
    <property type="component" value="Unassembled WGS sequence"/>
</dbReference>
<reference evidence="2 3" key="1">
    <citation type="journal article" date="2018" name="Plant J.">
        <title>Genome sequences of Chlorella sorokiniana UTEX 1602 and Micractinium conductrix SAG 241.80: implications to maltose excretion by a green alga.</title>
        <authorList>
            <person name="Arriola M.B."/>
            <person name="Velmurugan N."/>
            <person name="Zhang Y."/>
            <person name="Plunkett M.H."/>
            <person name="Hondzo H."/>
            <person name="Barney B.M."/>
        </authorList>
    </citation>
    <scope>NUCLEOTIDE SEQUENCE [LARGE SCALE GENOMIC DNA]</scope>
    <source>
        <strain evidence="3">UTEX 1602</strain>
    </source>
</reference>
<proteinExistence type="predicted"/>
<evidence type="ECO:0000313" key="3">
    <source>
        <dbReference type="Proteomes" id="UP000239899"/>
    </source>
</evidence>
<keyword evidence="3" id="KW-1185">Reference proteome</keyword>
<evidence type="ECO:0000256" key="1">
    <source>
        <dbReference type="SAM" id="MobiDB-lite"/>
    </source>
</evidence>
<dbReference type="OrthoDB" id="520489at2759"/>
<dbReference type="SUPFAM" id="SSF48403">
    <property type="entry name" value="Ankyrin repeat"/>
    <property type="match status" value="1"/>
</dbReference>
<feature type="compositionally biased region" description="Low complexity" evidence="1">
    <location>
        <begin position="10"/>
        <end position="28"/>
    </location>
</feature>
<sequence length="613" mass="64168">MEQQAPASPADGFGASPADGSGASPSGAEGQGGQDPMQPSPSAGLTLLEQLHLALYQGDRNRFRSLLPLASAEDLAATEPLSLYHAAALEGNAEAVQLLAAAGAPAAAADTICNCCQVVPKLDLFFFCMWHKEFRATAAGIAIARGHSDALAALLQAGAAPDAPSERLPEPACVERGSPLAPLDQVVRCYSSLGPEKGDAMLQQLLAAGVSITQLRMDTLYSCGYVDGGSLARMLLRQLLAASQSGQFAMPHTAEECTHLLETAALCGATDALEHFAAQLLSAQPPAHMLDAVAHRVLDGAVTRCNMQVLELAAQAAHSRGTGAAPASATAQLLGPRWADQLSNMLCSAVIMDHPAAVRLLLLDSAAQAELAHNSNDLFLQAVRFDSLRVTKAGGAAVPWEKSANLNVQARRGADNSLLSKDQERYYSQEPRAVHPWDAQLLPMLECLLAAGYRPRTYAAGEVPRLYPLGAVRRAVKSSFDPVQQDGSLQLGRINRWLWLAIEHPLWAPAADTHNRFLPSFRAAARTLLLVAHRGGSTGASVALSCEDSGGSGGSSEAATAVGSSGATANASEQPLSWAAGLASLPRDVLLHIVGLAAYPLSAWAPLEPQRFA</sequence>
<gene>
    <name evidence="2" type="ORF">C2E21_7260</name>
</gene>
<protein>
    <submittedName>
        <fullName evidence="2">Serine threonine-phosphatase 6 regulatory ankyrin repeat subunit A isoform A</fullName>
    </submittedName>
</protein>
<dbReference type="EMBL" id="LHPG02000015">
    <property type="protein sequence ID" value="PRW33961.1"/>
    <property type="molecule type" value="Genomic_DNA"/>
</dbReference>
<name>A0A2P6TI46_CHLSO</name>
<comment type="caution">
    <text evidence="2">The sequence shown here is derived from an EMBL/GenBank/DDBJ whole genome shotgun (WGS) entry which is preliminary data.</text>
</comment>
<feature type="region of interest" description="Disordered" evidence="1">
    <location>
        <begin position="1"/>
        <end position="43"/>
    </location>
</feature>
<accession>A0A2P6TI46</accession>